<sequence>MSAPRHAINHFLRHSCRIVTPPSHLASLDKNEEQTYPGALTINASGFAQFIRYVPLSIDCDPLAPLHKLDKELSTIPEDEEPTPVVVSPKKEIPPEYQHILETTEFETEHVAKKGPKIMVDQSTSTSLDSDSYYSLIPVSKQSSHVHHLDYMIGYQNLREGNSAEAFRCFLSSAKGGCLDGMVALAELFHHGIGCTKNDQKAFHWYETAAKGGDLSGQYHRATMVLSGKGTEKDTPYGLELMQNCADRGHSDAALYMVIKLLKDQDMHSSESFAPEVIRHARTALKDPGCEKKMRKFATCKYIPLIPRAVLHEILKPSPPNSSTVSTQN</sequence>
<dbReference type="PANTHER" id="PTHR45011:SF1">
    <property type="entry name" value="DAP3-BINDING CELL DEATH ENHANCER 1"/>
    <property type="match status" value="1"/>
</dbReference>
<name>A0AA36D3Z4_9BILA</name>
<dbReference type="InterPro" id="IPR011990">
    <property type="entry name" value="TPR-like_helical_dom_sf"/>
</dbReference>
<dbReference type="EMBL" id="CATQJA010002662">
    <property type="protein sequence ID" value="CAJ0580672.1"/>
    <property type="molecule type" value="Genomic_DNA"/>
</dbReference>
<keyword evidence="2" id="KW-1185">Reference proteome</keyword>
<reference evidence="1" key="1">
    <citation type="submission" date="2023-06" db="EMBL/GenBank/DDBJ databases">
        <authorList>
            <person name="Delattre M."/>
        </authorList>
    </citation>
    <scope>NUCLEOTIDE SEQUENCE</scope>
    <source>
        <strain evidence="1">AF72</strain>
    </source>
</reference>
<dbReference type="SMART" id="SM00671">
    <property type="entry name" value="SEL1"/>
    <property type="match status" value="2"/>
</dbReference>
<feature type="non-terminal residue" evidence="1">
    <location>
        <position position="1"/>
    </location>
</feature>
<evidence type="ECO:0000313" key="1">
    <source>
        <dbReference type="EMBL" id="CAJ0580672.1"/>
    </source>
</evidence>
<dbReference type="SUPFAM" id="SSF81901">
    <property type="entry name" value="HCP-like"/>
    <property type="match status" value="1"/>
</dbReference>
<dbReference type="InterPro" id="IPR052748">
    <property type="entry name" value="ISR_Activator"/>
</dbReference>
<accession>A0AA36D3Z4</accession>
<dbReference type="Proteomes" id="UP001177023">
    <property type="component" value="Unassembled WGS sequence"/>
</dbReference>
<dbReference type="AlphaFoldDB" id="A0AA36D3Z4"/>
<dbReference type="Pfam" id="PF08238">
    <property type="entry name" value="Sel1"/>
    <property type="match status" value="3"/>
</dbReference>
<dbReference type="Gene3D" id="1.25.40.10">
    <property type="entry name" value="Tetratricopeptide repeat domain"/>
    <property type="match status" value="1"/>
</dbReference>
<organism evidence="1 2">
    <name type="scientific">Mesorhabditis spiculigera</name>
    <dbReference type="NCBI Taxonomy" id="96644"/>
    <lineage>
        <taxon>Eukaryota</taxon>
        <taxon>Metazoa</taxon>
        <taxon>Ecdysozoa</taxon>
        <taxon>Nematoda</taxon>
        <taxon>Chromadorea</taxon>
        <taxon>Rhabditida</taxon>
        <taxon>Rhabditina</taxon>
        <taxon>Rhabditomorpha</taxon>
        <taxon>Rhabditoidea</taxon>
        <taxon>Rhabditidae</taxon>
        <taxon>Mesorhabditinae</taxon>
        <taxon>Mesorhabditis</taxon>
    </lineage>
</organism>
<proteinExistence type="predicted"/>
<gene>
    <name evidence="1" type="ORF">MSPICULIGERA_LOCUS18863</name>
</gene>
<dbReference type="InterPro" id="IPR006597">
    <property type="entry name" value="Sel1-like"/>
</dbReference>
<protein>
    <submittedName>
        <fullName evidence="1">Uncharacterized protein</fullName>
    </submittedName>
</protein>
<comment type="caution">
    <text evidence="1">The sequence shown here is derived from an EMBL/GenBank/DDBJ whole genome shotgun (WGS) entry which is preliminary data.</text>
</comment>
<evidence type="ECO:0000313" key="2">
    <source>
        <dbReference type="Proteomes" id="UP001177023"/>
    </source>
</evidence>
<dbReference type="PANTHER" id="PTHR45011">
    <property type="entry name" value="DAP3-BINDING CELL DEATH ENHANCER 1"/>
    <property type="match status" value="1"/>
</dbReference>